<sequence>MASPSQEKKVVIVGAGIFGVSTALWMYKRGGYAVTILDKATVLPAPDAASTDINKIIRSGDYADPTIAALNVDAVNEWRKPEWEGTYHESGVVMTAEAGSAGNAYVESSYKNVCDNGIPAKHFKTSNEIRSAWPAKFRGEDVVSTISNAVSAVLPSASSSSTPRLGEFHNRTAYLNPNSGWAEAGRAVSVGLRRITHEYGGVVRAGCEVRALVEEEGKDGKKVVKGVELCSGEKVMGDIVIIAAGAWTPALFAQDGMEHLPQVVATGQSVAKVQLTPEEAELYSGNPVEPNPNSQNDEVCGKNGISVPRTILTPGGEGGFIPLDMLKKLRGHLCSVYPDLGKRDFIATRLCWYLDTPDGDWLIDWHPKKENLLFATAGCGHAFKFLPNIGREIVNKIEGTLAPALENKWRFDGRHSARDAGKDSDLRGNESHERVPIKVEELATAHDLKADRFAAPQRIGTHSRESKL</sequence>
<name>A0ACC2W7C9_9TREE</name>
<evidence type="ECO:0000313" key="1">
    <source>
        <dbReference type="EMBL" id="KAJ9107210.1"/>
    </source>
</evidence>
<gene>
    <name evidence="1" type="ORF">QFC20_003745</name>
</gene>
<proteinExistence type="predicted"/>
<dbReference type="Proteomes" id="UP001230649">
    <property type="component" value="Unassembled WGS sequence"/>
</dbReference>
<evidence type="ECO:0000313" key="2">
    <source>
        <dbReference type="Proteomes" id="UP001230649"/>
    </source>
</evidence>
<comment type="caution">
    <text evidence="1">The sequence shown here is derived from an EMBL/GenBank/DDBJ whole genome shotgun (WGS) entry which is preliminary data.</text>
</comment>
<organism evidence="1 2">
    <name type="scientific">Naganishia adeliensis</name>
    <dbReference type="NCBI Taxonomy" id="92952"/>
    <lineage>
        <taxon>Eukaryota</taxon>
        <taxon>Fungi</taxon>
        <taxon>Dikarya</taxon>
        <taxon>Basidiomycota</taxon>
        <taxon>Agaricomycotina</taxon>
        <taxon>Tremellomycetes</taxon>
        <taxon>Filobasidiales</taxon>
        <taxon>Filobasidiaceae</taxon>
        <taxon>Naganishia</taxon>
    </lineage>
</organism>
<accession>A0ACC2W7C9</accession>
<dbReference type="EMBL" id="JASBWS010000037">
    <property type="protein sequence ID" value="KAJ9107210.1"/>
    <property type="molecule type" value="Genomic_DNA"/>
</dbReference>
<protein>
    <submittedName>
        <fullName evidence="1">Uncharacterized protein</fullName>
    </submittedName>
</protein>
<reference evidence="1" key="1">
    <citation type="submission" date="2023-04" db="EMBL/GenBank/DDBJ databases">
        <title>Draft Genome sequencing of Naganishia species isolated from polar environments using Oxford Nanopore Technology.</title>
        <authorList>
            <person name="Leo P."/>
            <person name="Venkateswaran K."/>
        </authorList>
    </citation>
    <scope>NUCLEOTIDE SEQUENCE</scope>
    <source>
        <strain evidence="1">MNA-CCFEE 5262</strain>
    </source>
</reference>
<keyword evidence="2" id="KW-1185">Reference proteome</keyword>